<dbReference type="FunFam" id="1.10.10.60:FF:000141">
    <property type="entry name" value="TetR family transcriptional regulator"/>
    <property type="match status" value="1"/>
</dbReference>
<dbReference type="Pfam" id="PF00440">
    <property type="entry name" value="TetR_N"/>
    <property type="match status" value="1"/>
</dbReference>
<accession>A0A1V2TEN2</accession>
<name>A0A1V2TEN2_9NOCA</name>
<dbReference type="EMBL" id="MUMY01000013">
    <property type="protein sequence ID" value="ONM47821.1"/>
    <property type="molecule type" value="Genomic_DNA"/>
</dbReference>
<dbReference type="RefSeq" id="WP_077118058.1">
    <property type="nucleotide sequence ID" value="NZ_MUKP01000005.1"/>
</dbReference>
<keyword evidence="3" id="KW-0804">Transcription</keyword>
<keyword evidence="7" id="KW-1185">Reference proteome</keyword>
<dbReference type="PROSITE" id="PS50977">
    <property type="entry name" value="HTH_TETR_2"/>
    <property type="match status" value="1"/>
</dbReference>
<evidence type="ECO:0000313" key="6">
    <source>
        <dbReference type="EMBL" id="ONM47821.1"/>
    </source>
</evidence>
<evidence type="ECO:0000256" key="3">
    <source>
        <dbReference type="ARBA" id="ARBA00023163"/>
    </source>
</evidence>
<reference evidence="6 7" key="1">
    <citation type="journal article" date="2016" name="Antonie Van Leeuwenhoek">
        <title>Nocardia donostiensis sp. nov., isolated from human respiratory specimens.</title>
        <authorList>
            <person name="Ercibengoa M."/>
            <person name="Bell M."/>
            <person name="Marimon J.M."/>
            <person name="Humrighouse B."/>
            <person name="Klenk H.P."/>
            <person name="Potter G."/>
            <person name="Perez-Trallero E."/>
        </authorList>
    </citation>
    <scope>NUCLEOTIDE SEQUENCE [LARGE SCALE GENOMIC DNA]</scope>
    <source>
        <strain evidence="6 7">X1655</strain>
    </source>
</reference>
<dbReference type="InterPro" id="IPR009057">
    <property type="entry name" value="Homeodomain-like_sf"/>
</dbReference>
<dbReference type="GO" id="GO:0045892">
    <property type="term" value="P:negative regulation of DNA-templated transcription"/>
    <property type="evidence" value="ECO:0007669"/>
    <property type="project" value="UniProtKB-ARBA"/>
</dbReference>
<protein>
    <submittedName>
        <fullName evidence="6">TetR family transcriptional regulator</fullName>
    </submittedName>
</protein>
<feature type="DNA-binding region" description="H-T-H motif" evidence="4">
    <location>
        <begin position="33"/>
        <end position="52"/>
    </location>
</feature>
<dbReference type="GO" id="GO:0003700">
    <property type="term" value="F:DNA-binding transcription factor activity"/>
    <property type="evidence" value="ECO:0007669"/>
    <property type="project" value="TreeGrafter"/>
</dbReference>
<evidence type="ECO:0000256" key="2">
    <source>
        <dbReference type="ARBA" id="ARBA00023125"/>
    </source>
</evidence>
<organism evidence="6 7">
    <name type="scientific">Nocardia donostiensis</name>
    <dbReference type="NCBI Taxonomy" id="1538463"/>
    <lineage>
        <taxon>Bacteria</taxon>
        <taxon>Bacillati</taxon>
        <taxon>Actinomycetota</taxon>
        <taxon>Actinomycetes</taxon>
        <taxon>Mycobacteriales</taxon>
        <taxon>Nocardiaceae</taxon>
        <taxon>Nocardia</taxon>
    </lineage>
</organism>
<dbReference type="SUPFAM" id="SSF46689">
    <property type="entry name" value="Homeodomain-like"/>
    <property type="match status" value="1"/>
</dbReference>
<feature type="domain" description="HTH tetR-type" evidence="5">
    <location>
        <begin position="10"/>
        <end position="70"/>
    </location>
</feature>
<dbReference type="GO" id="GO:0000976">
    <property type="term" value="F:transcription cis-regulatory region binding"/>
    <property type="evidence" value="ECO:0007669"/>
    <property type="project" value="TreeGrafter"/>
</dbReference>
<proteinExistence type="predicted"/>
<gene>
    <name evidence="6" type="ORF">B0T46_16440</name>
</gene>
<dbReference type="InterPro" id="IPR050109">
    <property type="entry name" value="HTH-type_TetR-like_transc_reg"/>
</dbReference>
<keyword evidence="1" id="KW-0805">Transcription regulation</keyword>
<evidence type="ECO:0000256" key="1">
    <source>
        <dbReference type="ARBA" id="ARBA00023015"/>
    </source>
</evidence>
<evidence type="ECO:0000256" key="4">
    <source>
        <dbReference type="PROSITE-ProRule" id="PRU00335"/>
    </source>
</evidence>
<evidence type="ECO:0000259" key="5">
    <source>
        <dbReference type="PROSITE" id="PS50977"/>
    </source>
</evidence>
<sequence>MSTRRRLSPEERRRLLIDAGERLFAERAYDDVLMEDVAAAAEVSRALLYRHFPSKRDLFAAVYERAAQQLLVDTPLDSETPFIEQLAAGLDTHFDYFEANAHSVVAANRQLAGDPIVQAIIWGELGELRYRILDRLGMQGKERELGSSVLMGWLTFVRVVSVDWLDNRSCPRDQLRDICVRALLGALEPILENADRVSHPDVSRPSPGDAPP</sequence>
<dbReference type="AlphaFoldDB" id="A0A1V2TEN2"/>
<evidence type="ECO:0000313" key="7">
    <source>
        <dbReference type="Proteomes" id="UP000188836"/>
    </source>
</evidence>
<comment type="caution">
    <text evidence="6">The sequence shown here is derived from an EMBL/GenBank/DDBJ whole genome shotgun (WGS) entry which is preliminary data.</text>
</comment>
<dbReference type="PRINTS" id="PR00455">
    <property type="entry name" value="HTHTETR"/>
</dbReference>
<dbReference type="PANTHER" id="PTHR30055:SF174">
    <property type="entry name" value="TRANSCRIPTIONAL REGULATORY PROTEIN (PROBABLY TETR-FAMILY)-RELATED"/>
    <property type="match status" value="1"/>
</dbReference>
<dbReference type="Gene3D" id="1.10.357.10">
    <property type="entry name" value="Tetracycline Repressor, domain 2"/>
    <property type="match status" value="1"/>
</dbReference>
<dbReference type="OrthoDB" id="8479950at2"/>
<dbReference type="InterPro" id="IPR001647">
    <property type="entry name" value="HTH_TetR"/>
</dbReference>
<dbReference type="PANTHER" id="PTHR30055">
    <property type="entry name" value="HTH-TYPE TRANSCRIPTIONAL REGULATOR RUTR"/>
    <property type="match status" value="1"/>
</dbReference>
<keyword evidence="2 4" id="KW-0238">DNA-binding</keyword>
<dbReference type="Proteomes" id="UP000188836">
    <property type="component" value="Unassembled WGS sequence"/>
</dbReference>
<dbReference type="STRING" id="1538463.B0T36_18775"/>